<feature type="transmembrane region" description="Helical" evidence="1">
    <location>
        <begin position="12"/>
        <end position="32"/>
    </location>
</feature>
<keyword evidence="1" id="KW-0472">Membrane</keyword>
<evidence type="ECO:0000313" key="3">
    <source>
        <dbReference type="Proteomes" id="UP001183535"/>
    </source>
</evidence>
<evidence type="ECO:0000313" key="2">
    <source>
        <dbReference type="EMBL" id="MDT0437320.1"/>
    </source>
</evidence>
<feature type="transmembrane region" description="Helical" evidence="1">
    <location>
        <begin position="39"/>
        <end position="60"/>
    </location>
</feature>
<dbReference type="Pfam" id="PF06966">
    <property type="entry name" value="DUF1295"/>
    <property type="match status" value="1"/>
</dbReference>
<dbReference type="Gene3D" id="1.20.120.1630">
    <property type="match status" value="1"/>
</dbReference>
<gene>
    <name evidence="2" type="ORF">RM877_21805</name>
</gene>
<dbReference type="AlphaFoldDB" id="A0ABD5ERU4"/>
<dbReference type="InterPro" id="IPR010721">
    <property type="entry name" value="UstE-like"/>
</dbReference>
<keyword evidence="1" id="KW-0812">Transmembrane</keyword>
<dbReference type="PANTHER" id="PTHR32251:SF17">
    <property type="entry name" value="STEROID 5-ALPHA REDUCTASE C-TERMINAL DOMAIN-CONTAINING PROTEIN"/>
    <property type="match status" value="1"/>
</dbReference>
<accession>A0ABD5ERU4</accession>
<reference evidence="3" key="1">
    <citation type="submission" date="2023-07" db="EMBL/GenBank/DDBJ databases">
        <title>30 novel species of actinomycetes from the DSMZ collection.</title>
        <authorList>
            <person name="Nouioui I."/>
        </authorList>
    </citation>
    <scope>NUCLEOTIDE SEQUENCE [LARGE SCALE GENOMIC DNA]</scope>
    <source>
        <strain evidence="3">DSM 41981</strain>
    </source>
</reference>
<proteinExistence type="predicted"/>
<feature type="transmembrane region" description="Helical" evidence="1">
    <location>
        <begin position="118"/>
        <end position="139"/>
    </location>
</feature>
<name>A0ABD5ERU4_9ACTN</name>
<keyword evidence="1" id="KW-1133">Transmembrane helix</keyword>
<dbReference type="EMBL" id="JAVRES010000011">
    <property type="protein sequence ID" value="MDT0437320.1"/>
    <property type="molecule type" value="Genomic_DNA"/>
</dbReference>
<feature type="transmembrane region" description="Helical" evidence="1">
    <location>
        <begin position="145"/>
        <end position="171"/>
    </location>
</feature>
<dbReference type="PROSITE" id="PS50244">
    <property type="entry name" value="S5A_REDUCTASE"/>
    <property type="match status" value="1"/>
</dbReference>
<feature type="transmembrane region" description="Helical" evidence="1">
    <location>
        <begin position="215"/>
        <end position="233"/>
    </location>
</feature>
<comment type="caution">
    <text evidence="2">The sequence shown here is derived from an EMBL/GenBank/DDBJ whole genome shotgun (WGS) entry which is preliminary data.</text>
</comment>
<dbReference type="Proteomes" id="UP001183535">
    <property type="component" value="Unassembled WGS sequence"/>
</dbReference>
<keyword evidence="3" id="KW-1185">Reference proteome</keyword>
<organism evidence="2 3">
    <name type="scientific">Streptomyces doudnae</name>
    <dbReference type="NCBI Taxonomy" id="3075536"/>
    <lineage>
        <taxon>Bacteria</taxon>
        <taxon>Bacillati</taxon>
        <taxon>Actinomycetota</taxon>
        <taxon>Actinomycetes</taxon>
        <taxon>Kitasatosporales</taxon>
        <taxon>Streptomycetaceae</taxon>
        <taxon>Streptomyces</taxon>
    </lineage>
</organism>
<dbReference type="RefSeq" id="WP_093831448.1">
    <property type="nucleotide sequence ID" value="NZ_JAVRES010000011.1"/>
</dbReference>
<dbReference type="PANTHER" id="PTHR32251">
    <property type="entry name" value="3-OXO-5-ALPHA-STEROID 4-DEHYDROGENASE"/>
    <property type="match status" value="1"/>
</dbReference>
<sequence>MNGFGWGSFAAGLGWAALAALAVMLVTFAIAVRRGVHRIVDVAWGVAFAVVAVVACAASTGSGDPVRRGLVTGLTVLWGLRLAAHIARRGAGHGEDPRYERMLAKAPGNRSLYALRMVYLLQGALVWLVSLPVQAAMYVSGPVSGFAWAGTALVLFGVGFEAVGDAQLARFKSDPAHRGRIMDRGLWSWTRHPNYFGDFCVWWGLFLFVCDAWPAAATTVVSPLVMSYLLIWGSGKRLLERHMAERPGFAAYAARTSGFFPRPPKRQAPREV</sequence>
<protein>
    <submittedName>
        <fullName evidence="2">DUF1295 domain-containing protein</fullName>
    </submittedName>
</protein>
<evidence type="ECO:0000256" key="1">
    <source>
        <dbReference type="SAM" id="Phobius"/>
    </source>
</evidence>